<sequence length="215" mass="23624">MTHPAPITLAGVTAPDSAFTRKAAALVQRVHNPAMLNHVHRSWWFAEFLGKQRGLTYDREVVYLSAVLHDLGLTEHFGADKRFEVDGADAARRLLLADGYDDTKAQTVWDAIALHSAIGIAQYKAPEIALVHMGAHLDVLGMWYDELPTQLIDDTLALYPRLGFKKAFQEALAEVTRKKPILAAGTGQVDIGHRHIPGFHLPNGCDLIDGAPFDS</sequence>
<dbReference type="AlphaFoldDB" id="A0A4Y5Z5H9"/>
<dbReference type="RefSeq" id="WP_139982596.1">
    <property type="nucleotide sequence ID" value="NZ_CP041046.1"/>
</dbReference>
<name>A0A4Y5Z5H9_9GAMM</name>
<keyword evidence="3" id="KW-1185">Reference proteome</keyword>
<dbReference type="PANTHER" id="PTHR35569:SF1">
    <property type="entry name" value="CYANAMIDE HYDRATASE DDI2-RELATED"/>
    <property type="match status" value="1"/>
</dbReference>
<dbReference type="InterPro" id="IPR006674">
    <property type="entry name" value="HD_domain"/>
</dbReference>
<evidence type="ECO:0000313" key="2">
    <source>
        <dbReference type="EMBL" id="QDE39665.1"/>
    </source>
</evidence>
<dbReference type="OrthoDB" id="8478129at2"/>
<dbReference type="Gene3D" id="1.10.3210.10">
    <property type="entry name" value="Hypothetical protein af1432"/>
    <property type="match status" value="1"/>
</dbReference>
<dbReference type="PANTHER" id="PTHR35569">
    <property type="entry name" value="CYANAMIDE HYDRATASE DDI2-RELATED"/>
    <property type="match status" value="1"/>
</dbReference>
<dbReference type="EMBL" id="CP041046">
    <property type="protein sequence ID" value="QDE39665.1"/>
    <property type="molecule type" value="Genomic_DNA"/>
</dbReference>
<dbReference type="Proteomes" id="UP000316093">
    <property type="component" value="Chromosome"/>
</dbReference>
<reference evidence="2 3" key="1">
    <citation type="submission" date="2019-06" db="EMBL/GenBank/DDBJ databases">
        <title>A complete genome sequence for Luteibacter pinisoli MAH-14.</title>
        <authorList>
            <person name="Baltrus D.A."/>
        </authorList>
    </citation>
    <scope>NUCLEOTIDE SEQUENCE [LARGE SCALE GENOMIC DNA]</scope>
    <source>
        <strain evidence="2 3">MAH-14</strain>
    </source>
</reference>
<evidence type="ECO:0000259" key="1">
    <source>
        <dbReference type="Pfam" id="PF01966"/>
    </source>
</evidence>
<dbReference type="KEGG" id="lpy:FIV34_10860"/>
<dbReference type="Pfam" id="PF01966">
    <property type="entry name" value="HD"/>
    <property type="match status" value="1"/>
</dbReference>
<accession>A0A4Y5Z5H9</accession>
<gene>
    <name evidence="2" type="ORF">FIV34_10860</name>
</gene>
<dbReference type="SUPFAM" id="SSF109604">
    <property type="entry name" value="HD-domain/PDEase-like"/>
    <property type="match status" value="1"/>
</dbReference>
<protein>
    <submittedName>
        <fullName evidence="2">HD domain-containing protein</fullName>
    </submittedName>
</protein>
<evidence type="ECO:0000313" key="3">
    <source>
        <dbReference type="Proteomes" id="UP000316093"/>
    </source>
</evidence>
<proteinExistence type="predicted"/>
<feature type="domain" description="HD" evidence="1">
    <location>
        <begin position="36"/>
        <end position="120"/>
    </location>
</feature>
<organism evidence="2 3">
    <name type="scientific">Luteibacter pinisoli</name>
    <dbReference type="NCBI Taxonomy" id="2589080"/>
    <lineage>
        <taxon>Bacteria</taxon>
        <taxon>Pseudomonadati</taxon>
        <taxon>Pseudomonadota</taxon>
        <taxon>Gammaproteobacteria</taxon>
        <taxon>Lysobacterales</taxon>
        <taxon>Rhodanobacteraceae</taxon>
        <taxon>Luteibacter</taxon>
    </lineage>
</organism>